<comment type="similarity">
    <text evidence="1">Belongs to the LysR transcriptional regulatory family.</text>
</comment>
<dbReference type="OrthoDB" id="5526340at2"/>
<keyword evidence="4" id="KW-0804">Transcription</keyword>
<dbReference type="PRINTS" id="PR00039">
    <property type="entry name" value="HTHLYSR"/>
</dbReference>
<evidence type="ECO:0000313" key="6">
    <source>
        <dbReference type="EMBL" id="SMC14409.1"/>
    </source>
</evidence>
<keyword evidence="2" id="KW-0805">Transcription regulation</keyword>
<reference evidence="6 7" key="1">
    <citation type="submission" date="2017-03" db="EMBL/GenBank/DDBJ databases">
        <authorList>
            <person name="Afonso C.L."/>
            <person name="Miller P.J."/>
            <person name="Scott M.A."/>
            <person name="Spackman E."/>
            <person name="Goraichik I."/>
            <person name="Dimitrov K.M."/>
            <person name="Suarez D.L."/>
            <person name="Swayne D.E."/>
        </authorList>
    </citation>
    <scope>NUCLEOTIDE SEQUENCE [LARGE SCALE GENOMIC DNA]</scope>
    <source>
        <strain evidence="6 7">CECT 7745</strain>
    </source>
</reference>
<feature type="domain" description="HTH lysR-type" evidence="5">
    <location>
        <begin position="9"/>
        <end position="66"/>
    </location>
</feature>
<dbReference type="InterPro" id="IPR000847">
    <property type="entry name" value="LysR_HTH_N"/>
</dbReference>
<dbReference type="InterPro" id="IPR036388">
    <property type="entry name" value="WH-like_DNA-bd_sf"/>
</dbReference>
<dbReference type="Gene3D" id="3.40.190.10">
    <property type="entry name" value="Periplasmic binding protein-like II"/>
    <property type="match status" value="2"/>
</dbReference>
<keyword evidence="7" id="KW-1185">Reference proteome</keyword>
<dbReference type="GO" id="GO:0003677">
    <property type="term" value="F:DNA binding"/>
    <property type="evidence" value="ECO:0007669"/>
    <property type="project" value="UniProtKB-KW"/>
</dbReference>
<dbReference type="InterPro" id="IPR036390">
    <property type="entry name" value="WH_DNA-bd_sf"/>
</dbReference>
<dbReference type="PANTHER" id="PTHR30537:SF5">
    <property type="entry name" value="HTH-TYPE TRANSCRIPTIONAL ACTIVATOR TTDR-RELATED"/>
    <property type="match status" value="1"/>
</dbReference>
<organism evidence="6 7">
    <name type="scientific">Roseovarius aestuarii</name>
    <dbReference type="NCBI Taxonomy" id="475083"/>
    <lineage>
        <taxon>Bacteria</taxon>
        <taxon>Pseudomonadati</taxon>
        <taxon>Pseudomonadota</taxon>
        <taxon>Alphaproteobacteria</taxon>
        <taxon>Rhodobacterales</taxon>
        <taxon>Roseobacteraceae</taxon>
        <taxon>Roseovarius</taxon>
    </lineage>
</organism>
<dbReference type="PROSITE" id="PS50931">
    <property type="entry name" value="HTH_LYSR"/>
    <property type="match status" value="1"/>
</dbReference>
<dbReference type="SUPFAM" id="SSF46785">
    <property type="entry name" value="Winged helix' DNA-binding domain"/>
    <property type="match status" value="1"/>
</dbReference>
<dbReference type="InterPro" id="IPR058163">
    <property type="entry name" value="LysR-type_TF_proteobact-type"/>
</dbReference>
<evidence type="ECO:0000313" key="7">
    <source>
        <dbReference type="Proteomes" id="UP000193224"/>
    </source>
</evidence>
<dbReference type="GO" id="GO:0003700">
    <property type="term" value="F:DNA-binding transcription factor activity"/>
    <property type="evidence" value="ECO:0007669"/>
    <property type="project" value="InterPro"/>
</dbReference>
<keyword evidence="3" id="KW-0238">DNA-binding</keyword>
<evidence type="ECO:0000256" key="4">
    <source>
        <dbReference type="ARBA" id="ARBA00023163"/>
    </source>
</evidence>
<dbReference type="Proteomes" id="UP000193224">
    <property type="component" value="Unassembled WGS sequence"/>
</dbReference>
<protein>
    <submittedName>
        <fullName evidence="6">Glycine cleavage system transcriptional activator</fullName>
    </submittedName>
</protein>
<dbReference type="SUPFAM" id="SSF53850">
    <property type="entry name" value="Periplasmic binding protein-like II"/>
    <property type="match status" value="1"/>
</dbReference>
<evidence type="ECO:0000256" key="2">
    <source>
        <dbReference type="ARBA" id="ARBA00023015"/>
    </source>
</evidence>
<dbReference type="EMBL" id="FWXB01000025">
    <property type="protein sequence ID" value="SMC14409.1"/>
    <property type="molecule type" value="Genomic_DNA"/>
</dbReference>
<dbReference type="Gene3D" id="1.10.10.10">
    <property type="entry name" value="Winged helix-like DNA-binding domain superfamily/Winged helix DNA-binding domain"/>
    <property type="match status" value="1"/>
</dbReference>
<evidence type="ECO:0000259" key="5">
    <source>
        <dbReference type="PROSITE" id="PS50931"/>
    </source>
</evidence>
<dbReference type="AlphaFoldDB" id="A0A1X7BYQ2"/>
<sequence>MRRDLSIQPVLNALFVFETAARELSFTRAADILGMAQPSVSRFIANLESHIGVALFERQHNRITLTDAGVALFKATELGLSHIRAVLDDLTQHTETKRFSIASSHGFAHMWVLPRIEGLRALLPGWEIRLNTSDSPQGYETDEADLVIRFGSGNWPSLTTIPLFTEEVMPVCAPKLLEKHGHQPDDMRPEALTDLPLLVQDHGEYGWLSWADWLAAHDVKHPHLPGPHPVPGYHFILQHATEGKGVALAWRHLIEPYLSNGWLIELPDMRVHTKNGYYATHTIDHPQSAIIGQWLGDCAGT</sequence>
<dbReference type="FunFam" id="1.10.10.10:FF:000001">
    <property type="entry name" value="LysR family transcriptional regulator"/>
    <property type="match status" value="1"/>
</dbReference>
<evidence type="ECO:0000256" key="1">
    <source>
        <dbReference type="ARBA" id="ARBA00009437"/>
    </source>
</evidence>
<dbReference type="RefSeq" id="WP_085802307.1">
    <property type="nucleotide sequence ID" value="NZ_FWXB01000025.1"/>
</dbReference>
<name>A0A1X7BYQ2_9RHOB</name>
<proteinExistence type="inferred from homology"/>
<dbReference type="Pfam" id="PF00126">
    <property type="entry name" value="HTH_1"/>
    <property type="match status" value="1"/>
</dbReference>
<gene>
    <name evidence="6" type="primary">gcvA_26</name>
    <name evidence="6" type="ORF">ROA7745_04276</name>
</gene>
<dbReference type="Pfam" id="PF03466">
    <property type="entry name" value="LysR_substrate"/>
    <property type="match status" value="1"/>
</dbReference>
<dbReference type="InterPro" id="IPR005119">
    <property type="entry name" value="LysR_subst-bd"/>
</dbReference>
<evidence type="ECO:0000256" key="3">
    <source>
        <dbReference type="ARBA" id="ARBA00023125"/>
    </source>
</evidence>
<dbReference type="PANTHER" id="PTHR30537">
    <property type="entry name" value="HTH-TYPE TRANSCRIPTIONAL REGULATOR"/>
    <property type="match status" value="1"/>
</dbReference>
<accession>A0A1X7BYQ2</accession>